<accession>A0A6A5QUV5</accession>
<dbReference type="Proteomes" id="UP000800096">
    <property type="component" value="Unassembled WGS sequence"/>
</dbReference>
<keyword evidence="2" id="KW-1185">Reference proteome</keyword>
<dbReference type="AlphaFoldDB" id="A0A6A5QUV5"/>
<reference evidence="1" key="1">
    <citation type="journal article" date="2020" name="Stud. Mycol.">
        <title>101 Dothideomycetes genomes: a test case for predicting lifestyles and emergence of pathogens.</title>
        <authorList>
            <person name="Haridas S."/>
            <person name="Albert R."/>
            <person name="Binder M."/>
            <person name="Bloem J."/>
            <person name="Labutti K."/>
            <person name="Salamov A."/>
            <person name="Andreopoulos B."/>
            <person name="Baker S."/>
            <person name="Barry K."/>
            <person name="Bills G."/>
            <person name="Bluhm B."/>
            <person name="Cannon C."/>
            <person name="Castanera R."/>
            <person name="Culley D."/>
            <person name="Daum C."/>
            <person name="Ezra D."/>
            <person name="Gonzalez J."/>
            <person name="Henrissat B."/>
            <person name="Kuo A."/>
            <person name="Liang C."/>
            <person name="Lipzen A."/>
            <person name="Lutzoni F."/>
            <person name="Magnuson J."/>
            <person name="Mondo S."/>
            <person name="Nolan M."/>
            <person name="Ohm R."/>
            <person name="Pangilinan J."/>
            <person name="Park H.-J."/>
            <person name="Ramirez L."/>
            <person name="Alfaro M."/>
            <person name="Sun H."/>
            <person name="Tritt A."/>
            <person name="Yoshinaga Y."/>
            <person name="Zwiers L.-H."/>
            <person name="Turgeon B."/>
            <person name="Goodwin S."/>
            <person name="Spatafora J."/>
            <person name="Crous P."/>
            <person name="Grigoriev I."/>
        </authorList>
    </citation>
    <scope>NUCLEOTIDE SEQUENCE</scope>
    <source>
        <strain evidence="1">HMLAC05119</strain>
    </source>
</reference>
<evidence type="ECO:0000313" key="2">
    <source>
        <dbReference type="Proteomes" id="UP000800096"/>
    </source>
</evidence>
<evidence type="ECO:0000313" key="1">
    <source>
        <dbReference type="EMBL" id="KAF1919495.1"/>
    </source>
</evidence>
<dbReference type="InterPro" id="IPR038883">
    <property type="entry name" value="AN11006-like"/>
</dbReference>
<dbReference type="OrthoDB" id="3799631at2759"/>
<sequence>MTLRIELMFPSTECGSPQPKFRLLDLPIELRLRIPEYELAQDASLRWQWSTCKSEKKVGSFQGIHELTALSHVSRQIYPEASNIVYKVNTVAFQRSGFGNAFRASDSGLSYMQTIRKMIDASMTYHFFIRQVSFTTRKNMKTIIFNVLLLPTTENIPFHLQVISELARLTLYARIVVQATNWTVHRFALPGLPGSSARILRD</sequence>
<protein>
    <submittedName>
        <fullName evidence="1">Uncharacterized protein</fullName>
    </submittedName>
</protein>
<dbReference type="PANTHER" id="PTHR42085">
    <property type="entry name" value="F-BOX DOMAIN-CONTAINING PROTEIN"/>
    <property type="match status" value="1"/>
</dbReference>
<dbReference type="EMBL" id="ML979133">
    <property type="protein sequence ID" value="KAF1919495.1"/>
    <property type="molecule type" value="Genomic_DNA"/>
</dbReference>
<dbReference type="PANTHER" id="PTHR42085:SF2">
    <property type="entry name" value="F-BOX DOMAIN-CONTAINING PROTEIN"/>
    <property type="match status" value="1"/>
</dbReference>
<name>A0A6A5QUV5_AMPQU</name>
<organism evidence="1 2">
    <name type="scientific">Ampelomyces quisqualis</name>
    <name type="common">Powdery mildew agent</name>
    <dbReference type="NCBI Taxonomy" id="50730"/>
    <lineage>
        <taxon>Eukaryota</taxon>
        <taxon>Fungi</taxon>
        <taxon>Dikarya</taxon>
        <taxon>Ascomycota</taxon>
        <taxon>Pezizomycotina</taxon>
        <taxon>Dothideomycetes</taxon>
        <taxon>Pleosporomycetidae</taxon>
        <taxon>Pleosporales</taxon>
        <taxon>Pleosporineae</taxon>
        <taxon>Phaeosphaeriaceae</taxon>
        <taxon>Ampelomyces</taxon>
    </lineage>
</organism>
<gene>
    <name evidence="1" type="ORF">BDU57DRAFT_512629</name>
</gene>
<proteinExistence type="predicted"/>